<dbReference type="InterPro" id="IPR039425">
    <property type="entry name" value="RNA_pol_sigma-70-like"/>
</dbReference>
<accession>A0A3B1AWY5</accession>
<proteinExistence type="inferred from homology"/>
<evidence type="ECO:0008006" key="8">
    <source>
        <dbReference type="Google" id="ProtNLM"/>
    </source>
</evidence>
<dbReference type="AlphaFoldDB" id="A0A3B1AWY5"/>
<feature type="domain" description="RNA polymerase sigma factor 70 region 4 type 2" evidence="6">
    <location>
        <begin position="102"/>
        <end position="152"/>
    </location>
</feature>
<dbReference type="InterPro" id="IPR013324">
    <property type="entry name" value="RNA_pol_sigma_r3/r4-like"/>
</dbReference>
<dbReference type="NCBIfam" id="TIGR02937">
    <property type="entry name" value="sigma70-ECF"/>
    <property type="match status" value="1"/>
</dbReference>
<dbReference type="InterPro" id="IPR007627">
    <property type="entry name" value="RNA_pol_sigma70_r2"/>
</dbReference>
<name>A0A3B1AWY5_9ZZZZ</name>
<dbReference type="SUPFAM" id="SSF88946">
    <property type="entry name" value="Sigma2 domain of RNA polymerase sigma factors"/>
    <property type="match status" value="1"/>
</dbReference>
<evidence type="ECO:0000256" key="2">
    <source>
        <dbReference type="ARBA" id="ARBA00023015"/>
    </source>
</evidence>
<gene>
    <name evidence="7" type="ORF">MNBD_GAMMA20-541</name>
</gene>
<organism evidence="7">
    <name type="scientific">hydrothermal vent metagenome</name>
    <dbReference type="NCBI Taxonomy" id="652676"/>
    <lineage>
        <taxon>unclassified sequences</taxon>
        <taxon>metagenomes</taxon>
        <taxon>ecological metagenomes</taxon>
    </lineage>
</organism>
<comment type="similarity">
    <text evidence="1">Belongs to the sigma-70 factor family. ECF subfamily.</text>
</comment>
<evidence type="ECO:0000259" key="5">
    <source>
        <dbReference type="Pfam" id="PF04542"/>
    </source>
</evidence>
<evidence type="ECO:0000259" key="6">
    <source>
        <dbReference type="Pfam" id="PF08281"/>
    </source>
</evidence>
<keyword evidence="2" id="KW-0805">Transcription regulation</keyword>
<dbReference type="Gene3D" id="1.10.1740.10">
    <property type="match status" value="1"/>
</dbReference>
<dbReference type="CDD" id="cd06171">
    <property type="entry name" value="Sigma70_r4"/>
    <property type="match status" value="1"/>
</dbReference>
<dbReference type="GO" id="GO:0016987">
    <property type="term" value="F:sigma factor activity"/>
    <property type="evidence" value="ECO:0007669"/>
    <property type="project" value="UniProtKB-KW"/>
</dbReference>
<dbReference type="GO" id="GO:0003677">
    <property type="term" value="F:DNA binding"/>
    <property type="evidence" value="ECO:0007669"/>
    <property type="project" value="InterPro"/>
</dbReference>
<keyword evidence="4" id="KW-0804">Transcription</keyword>
<dbReference type="PANTHER" id="PTHR43133:SF25">
    <property type="entry name" value="RNA POLYMERASE SIGMA FACTOR RFAY-RELATED"/>
    <property type="match status" value="1"/>
</dbReference>
<dbReference type="EMBL" id="UOFU01000289">
    <property type="protein sequence ID" value="VAX02740.1"/>
    <property type="molecule type" value="Genomic_DNA"/>
</dbReference>
<dbReference type="Pfam" id="PF04542">
    <property type="entry name" value="Sigma70_r2"/>
    <property type="match status" value="1"/>
</dbReference>
<dbReference type="InterPro" id="IPR014284">
    <property type="entry name" value="RNA_pol_sigma-70_dom"/>
</dbReference>
<dbReference type="SUPFAM" id="SSF88659">
    <property type="entry name" value="Sigma3 and sigma4 domains of RNA polymerase sigma factors"/>
    <property type="match status" value="1"/>
</dbReference>
<reference evidence="7" key="1">
    <citation type="submission" date="2018-06" db="EMBL/GenBank/DDBJ databases">
        <authorList>
            <person name="Zhirakovskaya E."/>
        </authorList>
    </citation>
    <scope>NUCLEOTIDE SEQUENCE</scope>
</reference>
<feature type="domain" description="RNA polymerase sigma-70 region 2" evidence="5">
    <location>
        <begin position="16"/>
        <end position="68"/>
    </location>
</feature>
<dbReference type="InterPro" id="IPR013249">
    <property type="entry name" value="RNA_pol_sigma70_r4_t2"/>
</dbReference>
<dbReference type="PANTHER" id="PTHR43133">
    <property type="entry name" value="RNA POLYMERASE ECF-TYPE SIGMA FACTO"/>
    <property type="match status" value="1"/>
</dbReference>
<dbReference type="InterPro" id="IPR036388">
    <property type="entry name" value="WH-like_DNA-bd_sf"/>
</dbReference>
<dbReference type="GO" id="GO:0006352">
    <property type="term" value="P:DNA-templated transcription initiation"/>
    <property type="evidence" value="ECO:0007669"/>
    <property type="project" value="InterPro"/>
</dbReference>
<evidence type="ECO:0000256" key="1">
    <source>
        <dbReference type="ARBA" id="ARBA00010641"/>
    </source>
</evidence>
<evidence type="ECO:0000313" key="7">
    <source>
        <dbReference type="EMBL" id="VAX02740.1"/>
    </source>
</evidence>
<dbReference type="InterPro" id="IPR013325">
    <property type="entry name" value="RNA_pol_sigma_r2"/>
</dbReference>
<sequence>MSPSPSDVRELLLRGFRYAYSLTHDTARAEDLLQDGWVSLLSAGGPRRRCYLFAAIRSRFIDGCRREQLLVFESLDEEGENHVNNIPDPRTDDLFDCDDSGLQQALSTLRPMEREALLLADVEGYTAQEIAELTGHPRGTILSLIHRSRKKLRRQLSQRDQEAERA</sequence>
<dbReference type="Pfam" id="PF08281">
    <property type="entry name" value="Sigma70_r4_2"/>
    <property type="match status" value="1"/>
</dbReference>
<evidence type="ECO:0000256" key="4">
    <source>
        <dbReference type="ARBA" id="ARBA00023163"/>
    </source>
</evidence>
<protein>
    <recommendedName>
        <fullName evidence="8">RNA polymerase sigma factor</fullName>
    </recommendedName>
</protein>
<keyword evidence="3" id="KW-0731">Sigma factor</keyword>
<evidence type="ECO:0000256" key="3">
    <source>
        <dbReference type="ARBA" id="ARBA00023082"/>
    </source>
</evidence>
<dbReference type="Gene3D" id="1.10.10.10">
    <property type="entry name" value="Winged helix-like DNA-binding domain superfamily/Winged helix DNA-binding domain"/>
    <property type="match status" value="1"/>
</dbReference>